<dbReference type="Gene3D" id="3.40.30.10">
    <property type="entry name" value="Glutaredoxin"/>
    <property type="match status" value="1"/>
</dbReference>
<dbReference type="InterPro" id="IPR008554">
    <property type="entry name" value="Glutaredoxin-like"/>
</dbReference>
<name>A0A432W6K3_9GAMM</name>
<sequence>MSDFYLLTRDECHLCTQAMLMIHKAPVEEPIRLHLVDIEKQADLQQEYGLLIPVLIREVDDAELKWPFNEQQLVEFLQV</sequence>
<reference evidence="1 2" key="1">
    <citation type="journal article" date="2011" name="Front. Microbiol.">
        <title>Genomic signatures of strain selection and enhancement in Bacillus atrophaeus var. globigii, a historical biowarfare simulant.</title>
        <authorList>
            <person name="Gibbons H.S."/>
            <person name="Broomall S.M."/>
            <person name="McNew L.A."/>
            <person name="Daligault H."/>
            <person name="Chapman C."/>
            <person name="Bruce D."/>
            <person name="Karavis M."/>
            <person name="Krepps M."/>
            <person name="McGregor P.A."/>
            <person name="Hong C."/>
            <person name="Park K.H."/>
            <person name="Akmal A."/>
            <person name="Feldman A."/>
            <person name="Lin J.S."/>
            <person name="Chang W.E."/>
            <person name="Higgs B.W."/>
            <person name="Demirev P."/>
            <person name="Lindquist J."/>
            <person name="Liem A."/>
            <person name="Fochler E."/>
            <person name="Read T.D."/>
            <person name="Tapia R."/>
            <person name="Johnson S."/>
            <person name="Bishop-Lilly K.A."/>
            <person name="Detter C."/>
            <person name="Han C."/>
            <person name="Sozhamannan S."/>
            <person name="Rosenzweig C.N."/>
            <person name="Skowronski E.W."/>
        </authorList>
    </citation>
    <scope>NUCLEOTIDE SEQUENCE [LARGE SCALE GENOMIC DNA]</scope>
    <source>
        <strain evidence="1 2">MLST1</strain>
    </source>
</reference>
<gene>
    <name evidence="1" type="ORF">CWE09_02955</name>
</gene>
<evidence type="ECO:0000313" key="1">
    <source>
        <dbReference type="EMBL" id="RUO25705.1"/>
    </source>
</evidence>
<dbReference type="AlphaFoldDB" id="A0A432W6K3"/>
<organism evidence="1 2">
    <name type="scientific">Aliidiomarina minuta</name>
    <dbReference type="NCBI Taxonomy" id="880057"/>
    <lineage>
        <taxon>Bacteria</taxon>
        <taxon>Pseudomonadati</taxon>
        <taxon>Pseudomonadota</taxon>
        <taxon>Gammaproteobacteria</taxon>
        <taxon>Alteromonadales</taxon>
        <taxon>Idiomarinaceae</taxon>
        <taxon>Aliidiomarina</taxon>
    </lineage>
</organism>
<comment type="caution">
    <text evidence="1">The sequence shown here is derived from an EMBL/GenBank/DDBJ whole genome shotgun (WGS) entry which is preliminary data.</text>
</comment>
<dbReference type="EMBL" id="PIPL01000001">
    <property type="protein sequence ID" value="RUO25705.1"/>
    <property type="molecule type" value="Genomic_DNA"/>
</dbReference>
<dbReference type="RefSeq" id="WP_126802512.1">
    <property type="nucleotide sequence ID" value="NZ_PIPL01000001.1"/>
</dbReference>
<protein>
    <submittedName>
        <fullName evidence="1">Thioredoxin family protein</fullName>
    </submittedName>
</protein>
<proteinExistence type="predicted"/>
<dbReference type="InterPro" id="IPR036249">
    <property type="entry name" value="Thioredoxin-like_sf"/>
</dbReference>
<dbReference type="OrthoDB" id="8537427at2"/>
<accession>A0A432W6K3</accession>
<dbReference type="SUPFAM" id="SSF52833">
    <property type="entry name" value="Thioredoxin-like"/>
    <property type="match status" value="1"/>
</dbReference>
<dbReference type="Proteomes" id="UP000288293">
    <property type="component" value="Unassembled WGS sequence"/>
</dbReference>
<dbReference type="Pfam" id="PF05768">
    <property type="entry name" value="Glrx-like"/>
    <property type="match status" value="1"/>
</dbReference>
<evidence type="ECO:0000313" key="2">
    <source>
        <dbReference type="Proteomes" id="UP000288293"/>
    </source>
</evidence>
<keyword evidence="2" id="KW-1185">Reference proteome</keyword>